<reference evidence="1 2" key="1">
    <citation type="submission" date="2020-06" db="EMBL/GenBank/DDBJ databases">
        <authorList>
            <person name="Li R."/>
            <person name="Bekaert M."/>
        </authorList>
    </citation>
    <scope>NUCLEOTIDE SEQUENCE [LARGE SCALE GENOMIC DNA]</scope>
    <source>
        <strain evidence="2">wild</strain>
    </source>
</reference>
<dbReference type="PANTHER" id="PTHR47526">
    <property type="entry name" value="ATP-DEPENDENT DNA HELICASE"/>
    <property type="match status" value="1"/>
</dbReference>
<dbReference type="OrthoDB" id="5954069at2759"/>
<organism evidence="1 2">
    <name type="scientific">Mytilus coruscus</name>
    <name type="common">Sea mussel</name>
    <dbReference type="NCBI Taxonomy" id="42192"/>
    <lineage>
        <taxon>Eukaryota</taxon>
        <taxon>Metazoa</taxon>
        <taxon>Spiralia</taxon>
        <taxon>Lophotrochozoa</taxon>
        <taxon>Mollusca</taxon>
        <taxon>Bivalvia</taxon>
        <taxon>Autobranchia</taxon>
        <taxon>Pteriomorphia</taxon>
        <taxon>Mytilida</taxon>
        <taxon>Mytiloidea</taxon>
        <taxon>Mytilidae</taxon>
        <taxon>Mytilinae</taxon>
        <taxon>Mytilus</taxon>
    </lineage>
</organism>
<proteinExistence type="predicted"/>
<dbReference type="AlphaFoldDB" id="A0A6J8BCZ3"/>
<gene>
    <name evidence="1" type="ORF">MCOR_16709</name>
</gene>
<dbReference type="Proteomes" id="UP000507470">
    <property type="component" value="Unassembled WGS sequence"/>
</dbReference>
<protein>
    <recommendedName>
        <fullName evidence="3">SAP domain-containing protein</fullName>
    </recommendedName>
</protein>
<evidence type="ECO:0000313" key="1">
    <source>
        <dbReference type="EMBL" id="CAC5380764.1"/>
    </source>
</evidence>
<dbReference type="EMBL" id="CACVKT020002949">
    <property type="protein sequence ID" value="CAC5380764.1"/>
    <property type="molecule type" value="Genomic_DNA"/>
</dbReference>
<dbReference type="PANTHER" id="PTHR47526:SF3">
    <property type="entry name" value="PHD-TYPE DOMAIN-CONTAINING PROTEIN"/>
    <property type="match status" value="1"/>
</dbReference>
<name>A0A6J8BCZ3_MYTCO</name>
<keyword evidence="2" id="KW-1185">Reference proteome</keyword>
<sequence>MLSFKSLTISKIQLYLRDRGIVANGYKQKDLASLAEAVENLNIPYDPNFLADDVDSTLQDRLRRAGCSFSDPFTLEGYVEDFSGVPDFSLYDIFNYLLLHRSDYDKRKLKAYKSAEDYRLFYDGHVQEMKVNYLKDDISVCVFIGKVRPTQRAKTLTGKMTYQCWFVVEKTLGDVKAAYCECPGGRMEACVSSADHVVSSFDPRQMVDRPAEEEKIKQFASKLAQARALEFLPHEPVDVVQMDYSEAIQDLTIPTKAKYFKDKYVCLIDNEEDIVEKFMATLSFSSDDVMLISRQLRARVATIYGSL</sequence>
<accession>A0A6J8BCZ3</accession>
<evidence type="ECO:0008006" key="3">
    <source>
        <dbReference type="Google" id="ProtNLM"/>
    </source>
</evidence>
<evidence type="ECO:0000313" key="2">
    <source>
        <dbReference type="Proteomes" id="UP000507470"/>
    </source>
</evidence>